<name>A0A401HAV8_AERPX</name>
<dbReference type="SUPFAM" id="SSF46785">
    <property type="entry name" value="Winged helix' DNA-binding domain"/>
    <property type="match status" value="1"/>
</dbReference>
<dbReference type="Pfam" id="PF12840">
    <property type="entry name" value="HTH_20"/>
    <property type="match status" value="1"/>
</dbReference>
<dbReference type="PANTHER" id="PTHR43132">
    <property type="entry name" value="ARSENICAL RESISTANCE OPERON REPRESSOR ARSR-RELATED"/>
    <property type="match status" value="1"/>
</dbReference>
<comment type="caution">
    <text evidence="5">The sequence shown here is derived from an EMBL/GenBank/DDBJ whole genome shotgun (WGS) entry which is preliminary data.</text>
</comment>
<evidence type="ECO:0000313" key="6">
    <source>
        <dbReference type="Proteomes" id="UP000291213"/>
    </source>
</evidence>
<organism evidence="5 6">
    <name type="scientific">Aeropyrum pernix</name>
    <dbReference type="NCBI Taxonomy" id="56636"/>
    <lineage>
        <taxon>Archaea</taxon>
        <taxon>Thermoproteota</taxon>
        <taxon>Thermoprotei</taxon>
        <taxon>Desulfurococcales</taxon>
        <taxon>Desulfurococcaceae</taxon>
        <taxon>Aeropyrum</taxon>
    </lineage>
</organism>
<sequence length="181" mass="20740">MDEKGLRLSGGVRRLIPVRLEEAKALSDELRIMILEMLHERPMSVEEIVRSLRERGIMKTANTIRYHLSILKDSGLVDLTRVGRTYKYVAKSRYYAYTGDLEADKLIEEMADEVKDDVKRIVEKLIATRGDELVAIAEKLKPCEFCVTKHFVEQVIFEILKKSLGSVLAETSLTKNIDKEL</sequence>
<proteinExistence type="predicted"/>
<dbReference type="AlphaFoldDB" id="A0A401HAV8"/>
<dbReference type="GO" id="GO:0003677">
    <property type="term" value="F:DNA binding"/>
    <property type="evidence" value="ECO:0007669"/>
    <property type="project" value="UniProtKB-KW"/>
</dbReference>
<dbReference type="InterPro" id="IPR011991">
    <property type="entry name" value="ArsR-like_HTH"/>
</dbReference>
<evidence type="ECO:0000256" key="3">
    <source>
        <dbReference type="ARBA" id="ARBA00023163"/>
    </source>
</evidence>
<evidence type="ECO:0000259" key="4">
    <source>
        <dbReference type="SMART" id="SM00418"/>
    </source>
</evidence>
<keyword evidence="1" id="KW-0805">Transcription regulation</keyword>
<dbReference type="InterPro" id="IPR001845">
    <property type="entry name" value="HTH_ArsR_DNA-bd_dom"/>
</dbReference>
<evidence type="ECO:0000256" key="2">
    <source>
        <dbReference type="ARBA" id="ARBA00023125"/>
    </source>
</evidence>
<reference evidence="5 6" key="1">
    <citation type="submission" date="2017-02" db="EMBL/GenBank/DDBJ databases">
        <title>isolation and characterization of a novel temperate virus Aeropyrum globular virus 1 infecting hyperthermophilic archaeon Aeropyrum.</title>
        <authorList>
            <person name="Yumiya M."/>
            <person name="Yoshida T."/>
            <person name="Sako Y."/>
        </authorList>
    </citation>
    <scope>NUCLEOTIDE SEQUENCE [LARGE SCALE GENOMIC DNA]</scope>
    <source>
        <strain evidence="5 6">YK1-12-2013</strain>
    </source>
</reference>
<dbReference type="OrthoDB" id="371687at2157"/>
<dbReference type="EMBL" id="BDMD01000074">
    <property type="protein sequence ID" value="GBF09524.1"/>
    <property type="molecule type" value="Genomic_DNA"/>
</dbReference>
<dbReference type="InterPro" id="IPR036388">
    <property type="entry name" value="WH-like_DNA-bd_sf"/>
</dbReference>
<dbReference type="Gene3D" id="1.10.10.10">
    <property type="entry name" value="Winged helix-like DNA-binding domain superfamily/Winged helix DNA-binding domain"/>
    <property type="match status" value="1"/>
</dbReference>
<evidence type="ECO:0000313" key="5">
    <source>
        <dbReference type="EMBL" id="GBF09524.1"/>
    </source>
</evidence>
<dbReference type="CDD" id="cd00090">
    <property type="entry name" value="HTH_ARSR"/>
    <property type="match status" value="1"/>
</dbReference>
<dbReference type="PANTHER" id="PTHR43132:SF2">
    <property type="entry name" value="ARSENICAL RESISTANCE OPERON REPRESSOR ARSR-RELATED"/>
    <property type="match status" value="1"/>
</dbReference>
<dbReference type="Proteomes" id="UP000291213">
    <property type="component" value="Unassembled WGS sequence"/>
</dbReference>
<keyword evidence="3" id="KW-0804">Transcription</keyword>
<dbReference type="PRINTS" id="PR00778">
    <property type="entry name" value="HTHARSR"/>
</dbReference>
<dbReference type="InterPro" id="IPR051011">
    <property type="entry name" value="Metal_resp_trans_reg"/>
</dbReference>
<dbReference type="GO" id="GO:0003700">
    <property type="term" value="F:DNA-binding transcription factor activity"/>
    <property type="evidence" value="ECO:0007669"/>
    <property type="project" value="InterPro"/>
</dbReference>
<keyword evidence="2" id="KW-0238">DNA-binding</keyword>
<protein>
    <submittedName>
        <fullName evidence="5">Putative transcriptional regulator, ArsR family</fullName>
    </submittedName>
</protein>
<evidence type="ECO:0000256" key="1">
    <source>
        <dbReference type="ARBA" id="ARBA00023015"/>
    </source>
</evidence>
<dbReference type="RefSeq" id="WP_131160491.1">
    <property type="nucleotide sequence ID" value="NZ_BDMD01000074.1"/>
</dbReference>
<dbReference type="SMART" id="SM00418">
    <property type="entry name" value="HTH_ARSR"/>
    <property type="match status" value="1"/>
</dbReference>
<accession>A0A401HAV8</accession>
<gene>
    <name evidence="5" type="ORF">apy_12490</name>
</gene>
<feature type="domain" description="HTH arsR-type" evidence="4">
    <location>
        <begin position="21"/>
        <end position="112"/>
    </location>
</feature>
<dbReference type="InterPro" id="IPR036390">
    <property type="entry name" value="WH_DNA-bd_sf"/>
</dbReference>